<accession>A0A1X1GBB3</accession>
<dbReference type="EMBL" id="NCUE01000017">
    <property type="protein sequence ID" value="ORO44167.1"/>
    <property type="molecule type" value="Genomic_DNA"/>
</dbReference>
<dbReference type="AlphaFoldDB" id="A0A1X1GBB3"/>
<name>A0A1X1GBB3_STROR</name>
<gene>
    <name evidence="1" type="ORF">B7727_03610</name>
</gene>
<proteinExistence type="predicted"/>
<sequence length="320" mass="37656">MSDVKEEVSSLSEEQLCQIDVEYAELNDNDIIERLAYLEINNNEKRIVISDIEPTKEIMSVSNQIFEIQKDFQKIKNMFELFISDVSDFLSIKNKLESKELKIEEADVNRFMIHLLSSGKLFVDFNENQIKQKYSQDSEEFDCIHSFASYQYDTNFAYRFCHSLRNYSQHIDLPINEVKAVSPDDETVTIDFYIDLDYLLNSNFKWKKLKMELIELNRKTSKIDAIDLVKEYFNAITELYGNYNKLFLKLNHNTLVDIKSKLESLKLKHSRYYISKISKYDLKYNPGNYTMSPLAAFAEIEEIYIELSKIGLVKIVNKSN</sequence>
<comment type="caution">
    <text evidence="1">The sequence shown here is derived from an EMBL/GenBank/DDBJ whole genome shotgun (WGS) entry which is preliminary data.</text>
</comment>
<dbReference type="Proteomes" id="UP000193958">
    <property type="component" value="Unassembled WGS sequence"/>
</dbReference>
<protein>
    <submittedName>
        <fullName evidence="1">Ribosome-binding factor A</fullName>
    </submittedName>
</protein>
<organism evidence="1 2">
    <name type="scientific">Streptococcus oralis subsp. tigurinus</name>
    <dbReference type="NCBI Taxonomy" id="1077464"/>
    <lineage>
        <taxon>Bacteria</taxon>
        <taxon>Bacillati</taxon>
        <taxon>Bacillota</taxon>
        <taxon>Bacilli</taxon>
        <taxon>Lactobacillales</taxon>
        <taxon>Streptococcaceae</taxon>
        <taxon>Streptococcus</taxon>
    </lineage>
</organism>
<evidence type="ECO:0000313" key="2">
    <source>
        <dbReference type="Proteomes" id="UP000193958"/>
    </source>
</evidence>
<evidence type="ECO:0000313" key="1">
    <source>
        <dbReference type="EMBL" id="ORO44167.1"/>
    </source>
</evidence>
<reference evidence="1 2" key="1">
    <citation type="journal article" date="2016" name="Eur. J. Clin. Microbiol. Infect. Dis.">
        <title>Whole genome sequencing as a tool for phylogenetic analysis of clinical strains of Mitis group streptococci.</title>
        <authorList>
            <person name="Rasmussen L.H."/>
            <person name="Dargis R."/>
            <person name="Hojholt K."/>
            <person name="Christensen J.J."/>
            <person name="Skovgaard O."/>
            <person name="Justesen U.S."/>
            <person name="Rosenvinge F.S."/>
            <person name="Moser C."/>
            <person name="Lukjancenko O."/>
            <person name="Rasmussen S."/>
            <person name="Nielsen X.C."/>
        </authorList>
    </citation>
    <scope>NUCLEOTIDE SEQUENCE [LARGE SCALE GENOMIC DNA]</scope>
    <source>
        <strain evidence="1 2">B_003802_10</strain>
    </source>
</reference>
<dbReference type="RefSeq" id="WP_084920434.1">
    <property type="nucleotide sequence ID" value="NZ_NCUE01000017.1"/>
</dbReference>